<organism evidence="1 2">
    <name type="scientific">Algoriphagus aquaeductus</name>
    <dbReference type="NCBI Taxonomy" id="475299"/>
    <lineage>
        <taxon>Bacteria</taxon>
        <taxon>Pseudomonadati</taxon>
        <taxon>Bacteroidota</taxon>
        <taxon>Cytophagia</taxon>
        <taxon>Cytophagales</taxon>
        <taxon>Cyclobacteriaceae</taxon>
        <taxon>Algoriphagus</taxon>
    </lineage>
</organism>
<evidence type="ECO:0000313" key="1">
    <source>
        <dbReference type="EMBL" id="PZV83168.1"/>
    </source>
</evidence>
<sequence>MTKKLHNGMIVRFARFHVAFKNQIIKTDYTLFYQLTNIPLILGWKTDDRRPKIAKNMALTWSSDL</sequence>
<dbReference type="EMBL" id="QKTX01000007">
    <property type="protein sequence ID" value="PZV83168.1"/>
    <property type="molecule type" value="Genomic_DNA"/>
</dbReference>
<protein>
    <submittedName>
        <fullName evidence="1">Uncharacterized protein</fullName>
    </submittedName>
</protein>
<dbReference type="AlphaFoldDB" id="A0A326RTV8"/>
<proteinExistence type="predicted"/>
<dbReference type="Proteomes" id="UP000248917">
    <property type="component" value="Unassembled WGS sequence"/>
</dbReference>
<comment type="caution">
    <text evidence="1">The sequence shown here is derived from an EMBL/GenBank/DDBJ whole genome shotgun (WGS) entry which is preliminary data.</text>
</comment>
<reference evidence="1 2" key="1">
    <citation type="submission" date="2018-06" db="EMBL/GenBank/DDBJ databases">
        <title>Genomic Encyclopedia of Archaeal and Bacterial Type Strains, Phase II (KMG-II): from individual species to whole genera.</title>
        <authorList>
            <person name="Goeker M."/>
        </authorList>
    </citation>
    <scope>NUCLEOTIDE SEQUENCE [LARGE SCALE GENOMIC DNA]</scope>
    <source>
        <strain evidence="1 2">T4</strain>
    </source>
</reference>
<gene>
    <name evidence="1" type="ORF">CLV31_107120</name>
</gene>
<evidence type="ECO:0000313" key="2">
    <source>
        <dbReference type="Proteomes" id="UP000248917"/>
    </source>
</evidence>
<accession>A0A326RTV8</accession>
<keyword evidence="2" id="KW-1185">Reference proteome</keyword>
<name>A0A326RTV8_9BACT</name>